<feature type="chain" id="PRO_5045893607" description="PKD domain-containing protein" evidence="1">
    <location>
        <begin position="25"/>
        <end position="750"/>
    </location>
</feature>
<gene>
    <name evidence="2" type="ORF">A3844_28425</name>
</gene>
<evidence type="ECO:0000313" key="2">
    <source>
        <dbReference type="EMBL" id="OKP79459.1"/>
    </source>
</evidence>
<dbReference type="Proteomes" id="UP000186058">
    <property type="component" value="Unassembled WGS sequence"/>
</dbReference>
<feature type="signal peptide" evidence="1">
    <location>
        <begin position="1"/>
        <end position="24"/>
    </location>
</feature>
<proteinExistence type="predicted"/>
<dbReference type="EMBL" id="LVWI01000092">
    <property type="protein sequence ID" value="OKP79459.1"/>
    <property type="molecule type" value="Genomic_DNA"/>
</dbReference>
<evidence type="ECO:0000256" key="1">
    <source>
        <dbReference type="SAM" id="SignalP"/>
    </source>
</evidence>
<evidence type="ECO:0008006" key="4">
    <source>
        <dbReference type="Google" id="ProtNLM"/>
    </source>
</evidence>
<dbReference type="SUPFAM" id="SSF49299">
    <property type="entry name" value="PKD domain"/>
    <property type="match status" value="1"/>
</dbReference>
<dbReference type="InterPro" id="IPR013783">
    <property type="entry name" value="Ig-like_fold"/>
</dbReference>
<dbReference type="InterPro" id="IPR035986">
    <property type="entry name" value="PKD_dom_sf"/>
</dbReference>
<comment type="caution">
    <text evidence="2">The sequence shown here is derived from an EMBL/GenBank/DDBJ whole genome shotgun (WGS) entry which is preliminary data.</text>
</comment>
<organism evidence="2 3">
    <name type="scientific">Paenibacillus helianthi</name>
    <dbReference type="NCBI Taxonomy" id="1349432"/>
    <lineage>
        <taxon>Bacteria</taxon>
        <taxon>Bacillati</taxon>
        <taxon>Bacillota</taxon>
        <taxon>Bacilli</taxon>
        <taxon>Bacillales</taxon>
        <taxon>Paenibacillaceae</taxon>
        <taxon>Paenibacillus</taxon>
    </lineage>
</organism>
<evidence type="ECO:0000313" key="3">
    <source>
        <dbReference type="Proteomes" id="UP000186058"/>
    </source>
</evidence>
<keyword evidence="1" id="KW-0732">Signal</keyword>
<name>A0ABX3EIT4_9BACL</name>
<dbReference type="RefSeq" id="WP_074109297.1">
    <property type="nucleotide sequence ID" value="NZ_LVWI01000092.1"/>
</dbReference>
<sequence>MNKIYISLLAVILLFLSIPISMKAANSQNKTISIPTEILTGTKSKQTYYLALPSGVSGSSINTSSLKYNGTNEKVALSIENGKVKVTLKGVEAKQRIDNILGYNASWQAPFVTTPGNSIWRYSDGIRWQINQWDQYSNTQKHNDVNGLGSGVPRDDPPDMTIATKSDVSRDGLKWYNKSVDQVIDPVSIIESSVQITVLKESLPPQYVSHNIVNGSQFIIYYKTDAAATNYDAENLPDSWKGGWATGRRYRTWLNYYFTASANVTSYKYSGNVSFDYNLPTEPTLTGDVTLIKPNPNPAKITDKVPVRISVKGELQAYSDVANIKEWVFYAKKKDQNGTLQTKKENAKSLTASKEFDFEIATADFSGEEFTQNYDLSVIVRFNKKVYTKAGEIDSLEVKLRTSAGVYKNTPTVTFPPVVNPPAPKGKPPIASIRAPSEVKAGDDVLIFGNGSYDPDGYIKDYWWDTSGAQEKIGNAPNGTTWYSQSDVGKTFNILLTVVDNDSMFGSTSTEITVIKPEPYARLSVGGTLKQNRKVILTNSSTSPTRFPLVPEKTYVVLTALTGGSNADIKYSGTLGQFETKELLFKQPGTYKAAVYVENTLGYSSSTSITFTIVPDEVPVNYFSMAGVAYRSPENANKALVSIDDMSYSPDKDVIGRRVWEYRYDSNNDGNFNNETWVMYSDANQERLNMELSQVGKYEVRLTVFEEFGQPTIDEFVTAGDRKSTNSDGQVQSERIVEVKNRAPEVDWSW</sequence>
<dbReference type="Gene3D" id="2.60.40.10">
    <property type="entry name" value="Immunoglobulins"/>
    <property type="match status" value="1"/>
</dbReference>
<keyword evidence="3" id="KW-1185">Reference proteome</keyword>
<accession>A0ABX3EIT4</accession>
<protein>
    <recommendedName>
        <fullName evidence="4">PKD domain-containing protein</fullName>
    </recommendedName>
</protein>
<reference evidence="2 3" key="1">
    <citation type="submission" date="2016-03" db="EMBL/GenBank/DDBJ databases">
        <authorList>
            <person name="Sant'Anna F.H."/>
            <person name="Ambrosini A."/>
            <person name="Souza R."/>
            <person name="Bach E."/>
            <person name="Fernandes G."/>
            <person name="Balsanelli E."/>
            <person name="Baura V.A."/>
            <person name="Souza E.M."/>
            <person name="Passaglia L."/>
        </authorList>
    </citation>
    <scope>NUCLEOTIDE SEQUENCE [LARGE SCALE GENOMIC DNA]</scope>
    <source>
        <strain evidence="2 3">P26E</strain>
    </source>
</reference>